<dbReference type="OrthoDB" id="27109at2759"/>
<evidence type="ECO:0000313" key="2">
    <source>
        <dbReference type="EMBL" id="VDI34589.1"/>
    </source>
</evidence>
<sequence length="70" mass="8261">PRVYQVKKADKGESYKKKLSWLLRELRTVDGKSTNKETAEFDLHFEKIFKWSASSVAEKESFLSTLWKVH</sequence>
<dbReference type="EMBL" id="UYJE01005163">
    <property type="protein sequence ID" value="VDI34589.1"/>
    <property type="molecule type" value="Genomic_DNA"/>
</dbReference>
<dbReference type="GO" id="GO:0006887">
    <property type="term" value="P:exocytosis"/>
    <property type="evidence" value="ECO:0007669"/>
    <property type="project" value="TreeGrafter"/>
</dbReference>
<evidence type="ECO:0000313" key="3">
    <source>
        <dbReference type="Proteomes" id="UP000596742"/>
    </source>
</evidence>
<dbReference type="GO" id="GO:0005546">
    <property type="term" value="F:phosphatidylinositol-4,5-bisphosphate binding"/>
    <property type="evidence" value="ECO:0007669"/>
    <property type="project" value="TreeGrafter"/>
</dbReference>
<dbReference type="PANTHER" id="PTHR16092">
    <property type="entry name" value="SEC3/SYNTAXIN-RELATED"/>
    <property type="match status" value="1"/>
</dbReference>
<protein>
    <submittedName>
        <fullName evidence="2">Exocyst complex component 1</fullName>
    </submittedName>
</protein>
<dbReference type="GO" id="GO:0000145">
    <property type="term" value="C:exocyst"/>
    <property type="evidence" value="ECO:0007669"/>
    <property type="project" value="TreeGrafter"/>
</dbReference>
<dbReference type="InterPro" id="IPR028258">
    <property type="entry name" value="Sec3-PIP2_bind"/>
</dbReference>
<dbReference type="Proteomes" id="UP000596742">
    <property type="component" value="Unassembled WGS sequence"/>
</dbReference>
<dbReference type="Gene3D" id="2.30.29.90">
    <property type="match status" value="1"/>
</dbReference>
<name>A0A8B6EGG5_MYTGA</name>
<proteinExistence type="predicted"/>
<dbReference type="PANTHER" id="PTHR16092:SF14">
    <property type="entry name" value="EXOCYST COMPLEX COMPONENT 1 ISOFORM X1"/>
    <property type="match status" value="1"/>
</dbReference>
<dbReference type="GO" id="GO:0005886">
    <property type="term" value="C:plasma membrane"/>
    <property type="evidence" value="ECO:0007669"/>
    <property type="project" value="TreeGrafter"/>
</dbReference>
<feature type="non-terminal residue" evidence="2">
    <location>
        <position position="1"/>
    </location>
</feature>
<organism evidence="2 3">
    <name type="scientific">Mytilus galloprovincialis</name>
    <name type="common">Mediterranean mussel</name>
    <dbReference type="NCBI Taxonomy" id="29158"/>
    <lineage>
        <taxon>Eukaryota</taxon>
        <taxon>Metazoa</taxon>
        <taxon>Spiralia</taxon>
        <taxon>Lophotrochozoa</taxon>
        <taxon>Mollusca</taxon>
        <taxon>Bivalvia</taxon>
        <taxon>Autobranchia</taxon>
        <taxon>Pteriomorphia</taxon>
        <taxon>Mytilida</taxon>
        <taxon>Mytiloidea</taxon>
        <taxon>Mytilidae</taxon>
        <taxon>Mytilinae</taxon>
        <taxon>Mytilus</taxon>
    </lineage>
</organism>
<dbReference type="SMART" id="SM01313">
    <property type="entry name" value="Sec3-PIP2_bind"/>
    <property type="match status" value="1"/>
</dbReference>
<reference evidence="2" key="1">
    <citation type="submission" date="2018-11" db="EMBL/GenBank/DDBJ databases">
        <authorList>
            <person name="Alioto T."/>
            <person name="Alioto T."/>
        </authorList>
    </citation>
    <scope>NUCLEOTIDE SEQUENCE</scope>
</reference>
<feature type="domain" description="Exocyst complex component Sec3 PIP2-binding N-terminal" evidence="1">
    <location>
        <begin position="2"/>
        <end position="70"/>
    </location>
</feature>
<comment type="caution">
    <text evidence="2">The sequence shown here is derived from an EMBL/GenBank/DDBJ whole genome shotgun (WGS) entry which is preliminary data.</text>
</comment>
<gene>
    <name evidence="2" type="ORF">MGAL_10B086949</name>
</gene>
<accession>A0A8B6EGG5</accession>
<dbReference type="AlphaFoldDB" id="A0A8B6EGG5"/>
<dbReference type="GO" id="GO:0006893">
    <property type="term" value="P:Golgi to plasma membrane transport"/>
    <property type="evidence" value="ECO:0007669"/>
    <property type="project" value="TreeGrafter"/>
</dbReference>
<keyword evidence="3" id="KW-1185">Reference proteome</keyword>
<evidence type="ECO:0000259" key="1">
    <source>
        <dbReference type="SMART" id="SM01313"/>
    </source>
</evidence>
<dbReference type="Pfam" id="PF15277">
    <property type="entry name" value="Sec3-PIP2_bind"/>
    <property type="match status" value="1"/>
</dbReference>